<accession>G0MMF8</accession>
<evidence type="ECO:0000313" key="2">
    <source>
        <dbReference type="Proteomes" id="UP000008068"/>
    </source>
</evidence>
<dbReference type="InterPro" id="IPR021942">
    <property type="entry name" value="DUF3557"/>
</dbReference>
<keyword evidence="2" id="KW-1185">Reference proteome</keyword>
<organism evidence="2">
    <name type="scientific">Caenorhabditis brenneri</name>
    <name type="common">Nematode worm</name>
    <dbReference type="NCBI Taxonomy" id="135651"/>
    <lineage>
        <taxon>Eukaryota</taxon>
        <taxon>Metazoa</taxon>
        <taxon>Ecdysozoa</taxon>
        <taxon>Nematoda</taxon>
        <taxon>Chromadorea</taxon>
        <taxon>Rhabditida</taxon>
        <taxon>Rhabditina</taxon>
        <taxon>Rhabditomorpha</taxon>
        <taxon>Rhabditoidea</taxon>
        <taxon>Rhabditidae</taxon>
        <taxon>Peloderinae</taxon>
        <taxon>Caenorhabditis</taxon>
    </lineage>
</organism>
<reference evidence="2" key="1">
    <citation type="submission" date="2011-07" db="EMBL/GenBank/DDBJ databases">
        <authorList>
            <consortium name="Caenorhabditis brenneri Sequencing and Analysis Consortium"/>
            <person name="Wilson R.K."/>
        </authorList>
    </citation>
    <scope>NUCLEOTIDE SEQUENCE [LARGE SCALE GENOMIC DNA]</scope>
    <source>
        <strain evidence="2">PB2801</strain>
    </source>
</reference>
<gene>
    <name evidence="1" type="ORF">CAEBREN_21759</name>
</gene>
<dbReference type="HOGENOM" id="CLU_2415223_0_0_1"/>
<evidence type="ECO:0000313" key="1">
    <source>
        <dbReference type="EMBL" id="EGT37458.1"/>
    </source>
</evidence>
<dbReference type="AlphaFoldDB" id="G0MMF8"/>
<sequence>MSLLALDDIIPLIENWIETPREIGKCFCFEVRKTPLREAMAAVRQHFDGIKTEKSIEIPVNNFSQIKVSYEDDEIEDWDRPLRLLTIEVKAV</sequence>
<proteinExistence type="predicted"/>
<dbReference type="InParanoid" id="G0MMF8"/>
<dbReference type="PANTHER" id="PTHR31379:SF1">
    <property type="entry name" value="F-BOX C PROTEIN-RELATED"/>
    <property type="match status" value="1"/>
</dbReference>
<dbReference type="Proteomes" id="UP000008068">
    <property type="component" value="Unassembled WGS sequence"/>
</dbReference>
<dbReference type="EMBL" id="GL379802">
    <property type="protein sequence ID" value="EGT37458.1"/>
    <property type="molecule type" value="Genomic_DNA"/>
</dbReference>
<name>G0MMF8_CAEBE</name>
<protein>
    <submittedName>
        <fullName evidence="1">Uncharacterized protein</fullName>
    </submittedName>
</protein>
<dbReference type="PANTHER" id="PTHR31379">
    <property type="entry name" value="F-BOX C PROTEIN-RELATED-RELATED"/>
    <property type="match status" value="1"/>
</dbReference>